<keyword evidence="6" id="KW-0479">Metal-binding</keyword>
<keyword evidence="5 8" id="KW-0472">Membrane</keyword>
<dbReference type="PROSITE" id="PS50267">
    <property type="entry name" value="NA_NEUROTRAN_SYMP_3"/>
    <property type="match status" value="1"/>
</dbReference>
<dbReference type="GO" id="GO:0098793">
    <property type="term" value="C:presynapse"/>
    <property type="evidence" value="ECO:0007669"/>
    <property type="project" value="GOC"/>
</dbReference>
<keyword evidence="3 8" id="KW-0812">Transmembrane</keyword>
<feature type="disulfide bond" evidence="7">
    <location>
        <begin position="95"/>
        <end position="104"/>
    </location>
</feature>
<dbReference type="GO" id="GO:0006865">
    <property type="term" value="P:amino acid transport"/>
    <property type="evidence" value="ECO:0007669"/>
    <property type="project" value="TreeGrafter"/>
</dbReference>
<proteinExistence type="predicted"/>
<feature type="binding site" evidence="6">
    <location>
        <position position="357"/>
    </location>
    <ligand>
        <name>Na(+)</name>
        <dbReference type="ChEBI" id="CHEBI:29101"/>
        <label>1</label>
    </ligand>
</feature>
<dbReference type="GO" id="GO:0005335">
    <property type="term" value="F:serotonin:sodium:chloride symporter activity"/>
    <property type="evidence" value="ECO:0007669"/>
    <property type="project" value="TreeGrafter"/>
</dbReference>
<gene>
    <name evidence="9" type="ORF">MS3_05571</name>
</gene>
<evidence type="ECO:0000256" key="3">
    <source>
        <dbReference type="ARBA" id="ARBA00022692"/>
    </source>
</evidence>
<dbReference type="SUPFAM" id="SSF161070">
    <property type="entry name" value="SNF-like"/>
    <property type="match status" value="1"/>
</dbReference>
<dbReference type="GO" id="GO:0005886">
    <property type="term" value="C:plasma membrane"/>
    <property type="evidence" value="ECO:0007669"/>
    <property type="project" value="TreeGrafter"/>
</dbReference>
<feature type="binding site" evidence="6">
    <location>
        <position position="288"/>
    </location>
    <ligand>
        <name>Na(+)</name>
        <dbReference type="ChEBI" id="CHEBI:29101"/>
        <label>1</label>
    </ligand>
</feature>
<evidence type="ECO:0000256" key="6">
    <source>
        <dbReference type="PIRSR" id="PIRSR600175-1"/>
    </source>
</evidence>
<dbReference type="GO" id="GO:0051378">
    <property type="term" value="F:serotonin binding"/>
    <property type="evidence" value="ECO:0007669"/>
    <property type="project" value="TreeGrafter"/>
</dbReference>
<feature type="transmembrane region" description="Helical" evidence="8">
    <location>
        <begin position="6"/>
        <end position="29"/>
    </location>
</feature>
<name>A0A094ZSV4_SCHHA</name>
<feature type="transmembrane region" description="Helical" evidence="8">
    <location>
        <begin position="171"/>
        <end position="188"/>
    </location>
</feature>
<dbReference type="PRINTS" id="PR00176">
    <property type="entry name" value="NANEUSMPORT"/>
</dbReference>
<keyword evidence="2" id="KW-0813">Transport</keyword>
<feature type="transmembrane region" description="Helical" evidence="8">
    <location>
        <begin position="200"/>
        <end position="220"/>
    </location>
</feature>
<sequence>MSVNKKFFVCAFLIPYLVMYIFGGLPLFYLELALGQYQRSGCLTVWKRICPLFSGIGFGICIIASYTAWYYNTIIAWALFYMIDAMKPHIPWDGCNNWWNTNSCVTVYERLINHSILNASHKYELNELVNLSIANLKINGSGEVFSSTEEYFYRRVLQIQYAEGYNNVGPIRWEISLCLVAVFTIVYFSLWKGVKSSGKAVWVTATMPYVILTILLIRGLTLEGSLTGIKYYLTPNFSSLLSTSVWSDAASQIFFSLGPGFGVLLALSSYNKFHNNCYRDAMITSFINCATSFVSGFVVFSVLGYMCFRMGKTMEDVANEGPGLVFIAYPEAIATLAGSTFWAIIFMLMLITLGLDSTFGGLEAIITAVMDSVPALSGRRELFVLAVVVYCFIGALASTTCGGYLVLTMLDRHGAPISILFIVFCECVALCWFYANIVSYETQPVSVLGVVYEPTTWVIALSWAIVFSSPIFIPILMIYQLLKAKGTFLERLRFLTTPEDRPAYGDQQITLNAIGEYVPKKTCKTNKLYGNPQ</sequence>
<feature type="transmembrane region" description="Helical" evidence="8">
    <location>
        <begin position="419"/>
        <end position="437"/>
    </location>
</feature>
<feature type="transmembrane region" description="Helical" evidence="8">
    <location>
        <begin position="326"/>
        <end position="351"/>
    </location>
</feature>
<dbReference type="AlphaFoldDB" id="A0A094ZSV4"/>
<feature type="transmembrane region" description="Helical" evidence="8">
    <location>
        <begin position="49"/>
        <end position="71"/>
    </location>
</feature>
<dbReference type="GO" id="GO:0046872">
    <property type="term" value="F:metal ion binding"/>
    <property type="evidence" value="ECO:0007669"/>
    <property type="project" value="UniProtKB-KW"/>
</dbReference>
<protein>
    <submittedName>
        <fullName evidence="9">Sodium-dependent serotonin transporter</fullName>
    </submittedName>
</protein>
<evidence type="ECO:0000256" key="7">
    <source>
        <dbReference type="PIRSR" id="PIRSR600175-2"/>
    </source>
</evidence>
<feature type="transmembrane region" description="Helical" evidence="8">
    <location>
        <begin position="382"/>
        <end position="407"/>
    </location>
</feature>
<dbReference type="STRING" id="6185.A0A094ZSV4"/>
<keyword evidence="6" id="KW-0915">Sodium</keyword>
<evidence type="ECO:0000256" key="2">
    <source>
        <dbReference type="ARBA" id="ARBA00022448"/>
    </source>
</evidence>
<organism evidence="9">
    <name type="scientific">Schistosoma haematobium</name>
    <name type="common">Blood fluke</name>
    <dbReference type="NCBI Taxonomy" id="6185"/>
    <lineage>
        <taxon>Eukaryota</taxon>
        <taxon>Metazoa</taxon>
        <taxon>Spiralia</taxon>
        <taxon>Lophotrochozoa</taxon>
        <taxon>Platyhelminthes</taxon>
        <taxon>Trematoda</taxon>
        <taxon>Digenea</taxon>
        <taxon>Strigeidida</taxon>
        <taxon>Schistosomatoidea</taxon>
        <taxon>Schistosomatidae</taxon>
        <taxon>Schistosoma</taxon>
    </lineage>
</organism>
<feature type="transmembrane region" description="Helical" evidence="8">
    <location>
        <begin position="457"/>
        <end position="482"/>
    </location>
</feature>
<keyword evidence="4 8" id="KW-1133">Transmembrane helix</keyword>
<dbReference type="Pfam" id="PF00209">
    <property type="entry name" value="SNF"/>
    <property type="match status" value="1"/>
</dbReference>
<evidence type="ECO:0000256" key="5">
    <source>
        <dbReference type="ARBA" id="ARBA00023136"/>
    </source>
</evidence>
<evidence type="ECO:0000256" key="1">
    <source>
        <dbReference type="ARBA" id="ARBA00004141"/>
    </source>
</evidence>
<dbReference type="InterPro" id="IPR037272">
    <property type="entry name" value="SNS_sf"/>
</dbReference>
<dbReference type="PANTHER" id="PTHR11616">
    <property type="entry name" value="SODIUM/CHLORIDE DEPENDENT TRANSPORTER"/>
    <property type="match status" value="1"/>
</dbReference>
<accession>A0A094ZSV4</accession>
<evidence type="ECO:0000256" key="4">
    <source>
        <dbReference type="ARBA" id="ARBA00022989"/>
    </source>
</evidence>
<feature type="transmembrane region" description="Helical" evidence="8">
    <location>
        <begin position="358"/>
        <end position="376"/>
    </location>
</feature>
<dbReference type="PANTHER" id="PTHR11616:SF279">
    <property type="entry name" value="SODIUM-DEPENDENT SEROTONIN TRANSPORTER"/>
    <property type="match status" value="1"/>
</dbReference>
<evidence type="ECO:0000313" key="9">
    <source>
        <dbReference type="EMBL" id="KGB37242.1"/>
    </source>
</evidence>
<feature type="binding site" evidence="6">
    <location>
        <position position="356"/>
    </location>
    <ligand>
        <name>Na(+)</name>
        <dbReference type="ChEBI" id="CHEBI:29101"/>
        <label>1</label>
    </ligand>
</feature>
<evidence type="ECO:0000256" key="8">
    <source>
        <dbReference type="SAM" id="Phobius"/>
    </source>
</evidence>
<dbReference type="GO" id="GO:0043005">
    <property type="term" value="C:neuron projection"/>
    <property type="evidence" value="ECO:0007669"/>
    <property type="project" value="TreeGrafter"/>
</dbReference>
<dbReference type="InterPro" id="IPR000175">
    <property type="entry name" value="Na/ntran_symport"/>
</dbReference>
<feature type="transmembrane region" description="Helical" evidence="8">
    <location>
        <begin position="282"/>
        <end position="306"/>
    </location>
</feature>
<feature type="binding site" evidence="6">
    <location>
        <position position="256"/>
    </location>
    <ligand>
        <name>Na(+)</name>
        <dbReference type="ChEBI" id="CHEBI:29101"/>
        <label>1</label>
    </ligand>
</feature>
<dbReference type="EMBL" id="KL250860">
    <property type="protein sequence ID" value="KGB37242.1"/>
    <property type="molecule type" value="Genomic_DNA"/>
</dbReference>
<reference evidence="9" key="1">
    <citation type="journal article" date="2012" name="Nat. Genet.">
        <title>Whole-genome sequence of Schistosoma haematobium.</title>
        <authorList>
            <person name="Young N.D."/>
            <person name="Jex A.R."/>
            <person name="Li B."/>
            <person name="Liu S."/>
            <person name="Yang L."/>
            <person name="Xiong Z."/>
            <person name="Li Y."/>
            <person name="Cantacessi C."/>
            <person name="Hall R.S."/>
            <person name="Xu X."/>
            <person name="Chen F."/>
            <person name="Wu X."/>
            <person name="Zerlotini A."/>
            <person name="Oliveira G."/>
            <person name="Hofmann A."/>
            <person name="Zhang G."/>
            <person name="Fang X."/>
            <person name="Kang Y."/>
            <person name="Campbell B.E."/>
            <person name="Loukas A."/>
            <person name="Ranganathan S."/>
            <person name="Rollinson D."/>
            <person name="Rinaldi G."/>
            <person name="Brindley P.J."/>
            <person name="Yang H."/>
            <person name="Wang J."/>
            <person name="Wang J."/>
            <person name="Gasser R.B."/>
        </authorList>
    </citation>
    <scope>NUCLEOTIDE SEQUENCE [LARGE SCALE GENOMIC DNA]</scope>
</reference>
<comment type="subcellular location">
    <subcellularLocation>
        <location evidence="1">Membrane</location>
        <topology evidence="1">Multi-pass membrane protein</topology>
    </subcellularLocation>
</comment>
<keyword evidence="7" id="KW-1015">Disulfide bond</keyword>
<feature type="binding site" evidence="6">
    <location>
        <position position="353"/>
    </location>
    <ligand>
        <name>Na(+)</name>
        <dbReference type="ChEBI" id="CHEBI:29101"/>
        <label>1</label>
    </ligand>
</feature>